<evidence type="ECO:0000256" key="1">
    <source>
        <dbReference type="ARBA" id="ARBA00009388"/>
    </source>
</evidence>
<reference evidence="13 14" key="1">
    <citation type="submission" date="2022-05" db="EMBL/GenBank/DDBJ databases">
        <title>Microbulbifer sp. nov., isolated from sponge.</title>
        <authorList>
            <person name="Gao L."/>
        </authorList>
    </citation>
    <scope>NUCLEOTIDE SEQUENCE [LARGE SCALE GENOMIC DNA]</scope>
    <source>
        <strain evidence="13 14">MI-G</strain>
    </source>
</reference>
<evidence type="ECO:0000313" key="14">
    <source>
        <dbReference type="Proteomes" id="UP001321520"/>
    </source>
</evidence>
<feature type="domain" description="Peptidase M4" evidence="10">
    <location>
        <begin position="208"/>
        <end position="343"/>
    </location>
</feature>
<organism evidence="13 14">
    <name type="scientific">Microbulbifer spongiae</name>
    <dbReference type="NCBI Taxonomy" id="2944933"/>
    <lineage>
        <taxon>Bacteria</taxon>
        <taxon>Pseudomonadati</taxon>
        <taxon>Pseudomonadota</taxon>
        <taxon>Gammaproteobacteria</taxon>
        <taxon>Cellvibrionales</taxon>
        <taxon>Microbulbiferaceae</taxon>
        <taxon>Microbulbifer</taxon>
    </lineage>
</organism>
<keyword evidence="4 9" id="KW-0732">Signal</keyword>
<feature type="chain" id="PRO_5044984012" description="Neutral metalloproteinase" evidence="9">
    <location>
        <begin position="21"/>
        <end position="502"/>
    </location>
</feature>
<comment type="cofactor">
    <cofactor evidence="9">
        <name>Zn(2+)</name>
        <dbReference type="ChEBI" id="CHEBI:29105"/>
    </cofactor>
</comment>
<name>A0ABY9E7V2_9GAMM</name>
<evidence type="ECO:0000256" key="4">
    <source>
        <dbReference type="ARBA" id="ARBA00022729"/>
    </source>
</evidence>
<protein>
    <recommendedName>
        <fullName evidence="9">Neutral metalloproteinase</fullName>
        <ecNumber evidence="9">3.4.24.-</ecNumber>
    </recommendedName>
</protein>
<evidence type="ECO:0000256" key="6">
    <source>
        <dbReference type="ARBA" id="ARBA00022833"/>
    </source>
</evidence>
<evidence type="ECO:0000256" key="2">
    <source>
        <dbReference type="ARBA" id="ARBA00022670"/>
    </source>
</evidence>
<keyword evidence="2 9" id="KW-0645">Protease</keyword>
<dbReference type="SUPFAM" id="SSF55486">
    <property type="entry name" value="Metalloproteases ('zincins'), catalytic domain"/>
    <property type="match status" value="1"/>
</dbReference>
<comment type="function">
    <text evidence="9">Extracellular zinc metalloprotease.</text>
</comment>
<evidence type="ECO:0000259" key="11">
    <source>
        <dbReference type="Pfam" id="PF02868"/>
    </source>
</evidence>
<feature type="domain" description="FTP" evidence="12">
    <location>
        <begin position="45"/>
        <end position="77"/>
    </location>
</feature>
<comment type="similarity">
    <text evidence="1 9">Belongs to the peptidase M4 family.</text>
</comment>
<dbReference type="Pfam" id="PF07504">
    <property type="entry name" value="FTP"/>
    <property type="match status" value="1"/>
</dbReference>
<keyword evidence="8" id="KW-0865">Zymogen</keyword>
<dbReference type="PANTHER" id="PTHR33794:SF1">
    <property type="entry name" value="BACILLOLYSIN"/>
    <property type="match status" value="1"/>
</dbReference>
<dbReference type="RefSeq" id="WP_301414296.1">
    <property type="nucleotide sequence ID" value="NZ_CP098023.1"/>
</dbReference>
<evidence type="ECO:0000256" key="5">
    <source>
        <dbReference type="ARBA" id="ARBA00022801"/>
    </source>
</evidence>
<dbReference type="Gene3D" id="1.10.390.10">
    <property type="entry name" value="Neutral Protease Domain 2"/>
    <property type="match status" value="1"/>
</dbReference>
<dbReference type="InterPro" id="IPR023612">
    <property type="entry name" value="Peptidase_M4"/>
</dbReference>
<keyword evidence="5 9" id="KW-0378">Hydrolase</keyword>
<dbReference type="CDD" id="cd09597">
    <property type="entry name" value="M4_TLP"/>
    <property type="match status" value="1"/>
</dbReference>
<dbReference type="PANTHER" id="PTHR33794">
    <property type="entry name" value="BACILLOLYSIN"/>
    <property type="match status" value="1"/>
</dbReference>
<dbReference type="InterPro" id="IPR001570">
    <property type="entry name" value="Peptidase_M4_C_domain"/>
</dbReference>
<evidence type="ECO:0000313" key="13">
    <source>
        <dbReference type="EMBL" id="WKD48535.1"/>
    </source>
</evidence>
<dbReference type="Gene3D" id="3.10.170.10">
    <property type="match status" value="1"/>
</dbReference>
<proteinExistence type="inferred from homology"/>
<keyword evidence="14" id="KW-1185">Reference proteome</keyword>
<dbReference type="InterPro" id="IPR013856">
    <property type="entry name" value="Peptidase_M4_domain"/>
</dbReference>
<accession>A0ABY9E7V2</accession>
<keyword evidence="3" id="KW-0479">Metal-binding</keyword>
<dbReference type="Proteomes" id="UP001321520">
    <property type="component" value="Chromosome"/>
</dbReference>
<feature type="domain" description="Peptidase M4 C-terminal" evidence="11">
    <location>
        <begin position="347"/>
        <end position="494"/>
    </location>
</feature>
<keyword evidence="6 9" id="KW-0862">Zinc</keyword>
<dbReference type="PRINTS" id="PR00730">
    <property type="entry name" value="THERMOLYSIN"/>
</dbReference>
<evidence type="ECO:0000256" key="9">
    <source>
        <dbReference type="RuleBase" id="RU366073"/>
    </source>
</evidence>
<dbReference type="EC" id="3.4.24.-" evidence="9"/>
<keyword evidence="9" id="KW-0964">Secreted</keyword>
<dbReference type="InterPro" id="IPR011096">
    <property type="entry name" value="FTP_domain"/>
</dbReference>
<sequence length="502" mass="56037">MRMQLLGAICILIIATGAQAVGRVPVTSEIFKAQDSARIASDMTFDIVRSRVLPNGKRITRLRQTHWGIPIWGQTVTRSGEGSGAQLYGDIVTGLHLELPKVQPEIKPEQALERAMTRSTNLRMQQNPLSNALPLSALKLLSRNQSQELYIYIDYLNRARLSYLVNWVEYGDQISRPFYFIDALSGEVLEHWEGINHLEATGPGGNEKTGQYLYGIDFPSLQVDNDCRMDTTNVETVNMEHKREGGTVFQFTCPNNTYKAINGAYSPLNDAHFFGNVISNMYTDWYGIAPLTHKMRLQVHYGEDYVGANWDGTQMNFGDGAFVTYPLVSLDVIAHEVAHGFTEQNSHLSIWNQPGGINESFSDIAGEAAEFYLYGSNDWLVGQEITRNEYWGRDAIRYFQDPTLDDYSIGHASDYQEGFDPHGSSGVFNRAFYLMANSSGWDTRHAFDLFVLANQMYWNTDSSFIEGACGVLFAANDLGYDAAVVVNAFDTVGVPTASCASN</sequence>
<dbReference type="EMBL" id="CP098023">
    <property type="protein sequence ID" value="WKD48535.1"/>
    <property type="molecule type" value="Genomic_DNA"/>
</dbReference>
<keyword evidence="7 9" id="KW-0482">Metalloprotease</keyword>
<dbReference type="Gene3D" id="3.10.450.490">
    <property type="match status" value="1"/>
</dbReference>
<dbReference type="Gene3D" id="3.10.450.40">
    <property type="match status" value="1"/>
</dbReference>
<evidence type="ECO:0000256" key="7">
    <source>
        <dbReference type="ARBA" id="ARBA00023049"/>
    </source>
</evidence>
<dbReference type="Pfam" id="PF01447">
    <property type="entry name" value="Peptidase_M4"/>
    <property type="match status" value="1"/>
</dbReference>
<comment type="subcellular location">
    <subcellularLocation>
        <location evidence="9">Secreted</location>
    </subcellularLocation>
</comment>
<evidence type="ECO:0000259" key="12">
    <source>
        <dbReference type="Pfam" id="PF07504"/>
    </source>
</evidence>
<dbReference type="InterPro" id="IPR027268">
    <property type="entry name" value="Peptidase_M4/M1_CTD_sf"/>
</dbReference>
<evidence type="ECO:0000259" key="10">
    <source>
        <dbReference type="Pfam" id="PF01447"/>
    </source>
</evidence>
<feature type="signal peptide" evidence="9">
    <location>
        <begin position="1"/>
        <end position="20"/>
    </location>
</feature>
<evidence type="ECO:0000256" key="3">
    <source>
        <dbReference type="ARBA" id="ARBA00022723"/>
    </source>
</evidence>
<dbReference type="Pfam" id="PF02868">
    <property type="entry name" value="Peptidase_M4_C"/>
    <property type="match status" value="1"/>
</dbReference>
<gene>
    <name evidence="13" type="ORF">M8T91_11435</name>
</gene>
<dbReference type="InterPro" id="IPR050728">
    <property type="entry name" value="Zinc_Metalloprotease_M4"/>
</dbReference>
<evidence type="ECO:0000256" key="8">
    <source>
        <dbReference type="ARBA" id="ARBA00023145"/>
    </source>
</evidence>